<feature type="transmembrane region" description="Helical" evidence="15">
    <location>
        <begin position="212"/>
        <end position="237"/>
    </location>
</feature>
<dbReference type="PRINTS" id="PR00237">
    <property type="entry name" value="GPCRRHODOPSN"/>
</dbReference>
<evidence type="ECO:0000256" key="1">
    <source>
        <dbReference type="ARBA" id="ARBA00004651"/>
    </source>
</evidence>
<dbReference type="InterPro" id="IPR000276">
    <property type="entry name" value="GPCR_Rhodpsn"/>
</dbReference>
<dbReference type="PANTHER" id="PTHR24247:SF236">
    <property type="entry name" value="5-HYDROXYTRYPTAMINE RECEPTOR 6"/>
    <property type="match status" value="1"/>
</dbReference>
<feature type="transmembrane region" description="Helical" evidence="15">
    <location>
        <begin position="101"/>
        <end position="123"/>
    </location>
</feature>
<name>A0AAY4EHT3_9TELE</name>
<evidence type="ECO:0000256" key="10">
    <source>
        <dbReference type="ARBA" id="ARBA00059774"/>
    </source>
</evidence>
<dbReference type="InterPro" id="IPR002232">
    <property type="entry name" value="5HT6_rcpt"/>
</dbReference>
<dbReference type="PROSITE" id="PS00237">
    <property type="entry name" value="G_PROTEIN_RECEP_F1_1"/>
    <property type="match status" value="1"/>
</dbReference>
<feature type="transmembrane region" description="Helical" evidence="15">
    <location>
        <begin position="65"/>
        <end position="95"/>
    </location>
</feature>
<comment type="function">
    <text evidence="10">G-protein coupled receptor for 5-hydroxytryptamine (serotonin), a biogenic hormone that functions as a neurotransmitter, a hormone and a mitogen. Also has a high affinity for tricyclic psychotropic drugs. Ligand binding causes a conformation change that triggers signaling via guanine nucleotide-binding proteins (G proteins) and modulates the activity of downstream effectors. HTR6 is coupled to G(s) G alpha proteins and mediates activation of adenylate cyclase activity. Controls pyramidal neurons migration during corticogenesis, through the regulation of CDK5 activity. Is an activator of mTOR signaling.</text>
</comment>
<keyword evidence="18" id="KW-1185">Reference proteome</keyword>
<evidence type="ECO:0000256" key="4">
    <source>
        <dbReference type="ARBA" id="ARBA00022989"/>
    </source>
</evidence>
<evidence type="ECO:0000256" key="3">
    <source>
        <dbReference type="ARBA" id="ARBA00022692"/>
    </source>
</evidence>
<evidence type="ECO:0000256" key="6">
    <source>
        <dbReference type="ARBA" id="ARBA00023136"/>
    </source>
</evidence>
<proteinExistence type="inferred from homology"/>
<keyword evidence="7" id="KW-1015">Disulfide bond</keyword>
<protein>
    <recommendedName>
        <fullName evidence="11">5-hydroxytryptamine receptor 6</fullName>
    </recommendedName>
    <alternativeName>
        <fullName evidence="12">Serotonin receptor 6</fullName>
    </alternativeName>
</protein>
<feature type="transmembrane region" description="Helical" evidence="15">
    <location>
        <begin position="28"/>
        <end position="53"/>
    </location>
</feature>
<keyword evidence="5 13" id="KW-0297">G-protein coupled receptor</keyword>
<dbReference type="GO" id="GO:0004993">
    <property type="term" value="F:G protein-coupled serotonin receptor activity"/>
    <property type="evidence" value="ECO:0007669"/>
    <property type="project" value="InterPro"/>
</dbReference>
<evidence type="ECO:0000256" key="2">
    <source>
        <dbReference type="ARBA" id="ARBA00022475"/>
    </source>
</evidence>
<comment type="subcellular location">
    <subcellularLocation>
        <location evidence="1">Cell membrane</location>
        <topology evidence="1">Multi-pass membrane protein</topology>
    </subcellularLocation>
</comment>
<keyword evidence="6 15" id="KW-0472">Membrane</keyword>
<keyword evidence="9 13" id="KW-0807">Transducer</keyword>
<dbReference type="GeneTree" id="ENSGT01010000222287"/>
<feature type="region of interest" description="Disordered" evidence="14">
    <location>
        <begin position="251"/>
        <end position="297"/>
    </location>
</feature>
<evidence type="ECO:0000256" key="15">
    <source>
        <dbReference type="SAM" id="Phobius"/>
    </source>
</evidence>
<dbReference type="GO" id="GO:0007268">
    <property type="term" value="P:chemical synaptic transmission"/>
    <property type="evidence" value="ECO:0007669"/>
    <property type="project" value="TreeGrafter"/>
</dbReference>
<accession>A0AAY4EHT3</accession>
<dbReference type="GeneID" id="114798105"/>
<dbReference type="FunFam" id="1.20.1070.10:FF:000148">
    <property type="entry name" value="5-hydroxytryptamine receptor 6"/>
    <property type="match status" value="1"/>
</dbReference>
<dbReference type="GO" id="GO:0030594">
    <property type="term" value="F:neurotransmitter receptor activity"/>
    <property type="evidence" value="ECO:0007669"/>
    <property type="project" value="TreeGrafter"/>
</dbReference>
<evidence type="ECO:0000313" key="17">
    <source>
        <dbReference type="Ensembl" id="ENSDCDP00010056666.1"/>
    </source>
</evidence>
<evidence type="ECO:0000256" key="14">
    <source>
        <dbReference type="SAM" id="MobiDB-lite"/>
    </source>
</evidence>
<dbReference type="AlphaFoldDB" id="A0AAY4EHT3"/>
<dbReference type="SUPFAM" id="SSF81321">
    <property type="entry name" value="Family A G protein-coupled receptor-like"/>
    <property type="match status" value="1"/>
</dbReference>
<reference evidence="17 18" key="1">
    <citation type="submission" date="2020-06" db="EMBL/GenBank/DDBJ databases">
        <authorList>
            <consortium name="Wellcome Sanger Institute Data Sharing"/>
        </authorList>
    </citation>
    <scope>NUCLEOTIDE SEQUENCE [LARGE SCALE GENOMIC DNA]</scope>
</reference>
<feature type="region of interest" description="Disordered" evidence="14">
    <location>
        <begin position="382"/>
        <end position="423"/>
    </location>
</feature>
<evidence type="ECO:0000313" key="18">
    <source>
        <dbReference type="Proteomes" id="UP000694580"/>
    </source>
</evidence>
<sequence>MSGPSQAVLGSAARADGGDWSVGGSGPWLLAALLTLIILMTACGNVLLIALVFAQRSLRCTSNCFLVSLFLSDLMVSVVVMPPAMLNVLCGAWVLWVDFCPVWLCFDVMCCSASILNLCVISLDRYLLIISPLRYKQRMTPPRALLLVGGAWGLAALTSFLPIKMDWHSLGQRDANTTSLGLGPHYPPSYFHQLPSTGGPSVQCRLRVTLPFALVATCLTFFLPSTAICFTYCRILLAARRQARQVAALTHPPYPQHSPDQPFHPPSPGHAQDGDDYSQADPPASRHAPLSVNSERRLAHRQGRRAVKASLTLGVLLGLFFSAWLPFFITNMAQAVCECVPPTLFDAITWLGYCNSTINPIIYPLFMRDFKRALGRLLPCCSSSQSPRRPSPNLSLSLRNSGEPRLPSEPPSLTSDPPQPHATATDAVNLLDTEQARIELPLLLPNQVDKLD</sequence>
<keyword evidence="3 13" id="KW-0812">Transmembrane</keyword>
<keyword evidence="2" id="KW-1003">Cell membrane</keyword>
<dbReference type="GO" id="GO:0007188">
    <property type="term" value="P:adenylate cyclase-modulating G protein-coupled receptor signaling pathway"/>
    <property type="evidence" value="ECO:0007669"/>
    <property type="project" value="TreeGrafter"/>
</dbReference>
<dbReference type="GO" id="GO:0045202">
    <property type="term" value="C:synapse"/>
    <property type="evidence" value="ECO:0007669"/>
    <property type="project" value="GOC"/>
</dbReference>
<feature type="transmembrane region" description="Helical" evidence="15">
    <location>
        <begin position="347"/>
        <end position="366"/>
    </location>
</feature>
<dbReference type="InterPro" id="IPR017452">
    <property type="entry name" value="GPCR_Rhodpsn_7TM"/>
</dbReference>
<feature type="compositionally biased region" description="Pro residues" evidence="14">
    <location>
        <begin position="252"/>
        <end position="268"/>
    </location>
</feature>
<feature type="transmembrane region" description="Helical" evidence="15">
    <location>
        <begin position="144"/>
        <end position="163"/>
    </location>
</feature>
<feature type="domain" description="G-protein coupled receptors family 1 profile" evidence="16">
    <location>
        <begin position="44"/>
        <end position="363"/>
    </location>
</feature>
<dbReference type="PRINTS" id="PR01102">
    <property type="entry name" value="5HT6RECEPTR"/>
</dbReference>
<dbReference type="Pfam" id="PF00001">
    <property type="entry name" value="7tm_1"/>
    <property type="match status" value="1"/>
</dbReference>
<dbReference type="PROSITE" id="PS50262">
    <property type="entry name" value="G_PROTEIN_RECEP_F1_2"/>
    <property type="match status" value="1"/>
</dbReference>
<dbReference type="CDD" id="cd15054">
    <property type="entry name" value="7tmA_5-HT6"/>
    <property type="match status" value="1"/>
</dbReference>
<evidence type="ECO:0000256" key="8">
    <source>
        <dbReference type="ARBA" id="ARBA00023170"/>
    </source>
</evidence>
<dbReference type="RefSeq" id="XP_028849357.1">
    <property type="nucleotide sequence ID" value="XM_028993524.1"/>
</dbReference>
<reference evidence="17" key="2">
    <citation type="submission" date="2025-08" db="UniProtKB">
        <authorList>
            <consortium name="Ensembl"/>
        </authorList>
    </citation>
    <scope>IDENTIFICATION</scope>
</reference>
<evidence type="ECO:0000256" key="5">
    <source>
        <dbReference type="ARBA" id="ARBA00023040"/>
    </source>
</evidence>
<evidence type="ECO:0000259" key="16">
    <source>
        <dbReference type="PROSITE" id="PS50262"/>
    </source>
</evidence>
<dbReference type="Ensembl" id="ENSDCDT00010067316.1">
    <property type="protein sequence ID" value="ENSDCDP00010056666.1"/>
    <property type="gene ID" value="ENSDCDG00010032261.1"/>
</dbReference>
<keyword evidence="4 15" id="KW-1133">Transmembrane helix</keyword>
<comment type="similarity">
    <text evidence="13">Belongs to the G-protein coupled receptor 1 family.</text>
</comment>
<dbReference type="Gene3D" id="1.20.1070.10">
    <property type="entry name" value="Rhodopsin 7-helix transmembrane proteins"/>
    <property type="match status" value="1"/>
</dbReference>
<dbReference type="GO" id="GO:0005886">
    <property type="term" value="C:plasma membrane"/>
    <property type="evidence" value="ECO:0007669"/>
    <property type="project" value="UniProtKB-SubCell"/>
</dbReference>
<evidence type="ECO:0000256" key="9">
    <source>
        <dbReference type="ARBA" id="ARBA00023224"/>
    </source>
</evidence>
<dbReference type="GO" id="GO:0010647">
    <property type="term" value="P:positive regulation of cell communication"/>
    <property type="evidence" value="ECO:0007669"/>
    <property type="project" value="UniProtKB-ARBA"/>
</dbReference>
<feature type="transmembrane region" description="Helical" evidence="15">
    <location>
        <begin position="306"/>
        <end position="327"/>
    </location>
</feature>
<reference evidence="17" key="3">
    <citation type="submission" date="2025-09" db="UniProtKB">
        <authorList>
            <consortium name="Ensembl"/>
        </authorList>
    </citation>
    <scope>IDENTIFICATION</scope>
</reference>
<evidence type="ECO:0000256" key="13">
    <source>
        <dbReference type="RuleBase" id="RU000688"/>
    </source>
</evidence>
<evidence type="ECO:0000256" key="11">
    <source>
        <dbReference type="ARBA" id="ARBA00068005"/>
    </source>
</evidence>
<dbReference type="GO" id="GO:0030425">
    <property type="term" value="C:dendrite"/>
    <property type="evidence" value="ECO:0007669"/>
    <property type="project" value="TreeGrafter"/>
</dbReference>
<keyword evidence="8 13" id="KW-0675">Receptor</keyword>
<evidence type="ECO:0000256" key="7">
    <source>
        <dbReference type="ARBA" id="ARBA00023157"/>
    </source>
</evidence>
<dbReference type="GO" id="GO:0007187">
    <property type="term" value="P:G protein-coupled receptor signaling pathway, coupled to cyclic nucleotide second messenger"/>
    <property type="evidence" value="ECO:0007669"/>
    <property type="project" value="TreeGrafter"/>
</dbReference>
<dbReference type="Proteomes" id="UP000694580">
    <property type="component" value="Chromosome 10"/>
</dbReference>
<dbReference type="PANTHER" id="PTHR24247">
    <property type="entry name" value="5-HYDROXYTRYPTAMINE RECEPTOR"/>
    <property type="match status" value="1"/>
</dbReference>
<gene>
    <name evidence="17" type="primary">HTR6</name>
</gene>
<evidence type="ECO:0000256" key="12">
    <source>
        <dbReference type="ARBA" id="ARBA00080933"/>
    </source>
</evidence>
<organism evidence="17 18">
    <name type="scientific">Denticeps clupeoides</name>
    <name type="common">denticle herring</name>
    <dbReference type="NCBI Taxonomy" id="299321"/>
    <lineage>
        <taxon>Eukaryota</taxon>
        <taxon>Metazoa</taxon>
        <taxon>Chordata</taxon>
        <taxon>Craniata</taxon>
        <taxon>Vertebrata</taxon>
        <taxon>Euteleostomi</taxon>
        <taxon>Actinopterygii</taxon>
        <taxon>Neopterygii</taxon>
        <taxon>Teleostei</taxon>
        <taxon>Clupei</taxon>
        <taxon>Clupeiformes</taxon>
        <taxon>Denticipitoidei</taxon>
        <taxon>Denticipitidae</taxon>
        <taxon>Denticeps</taxon>
    </lineage>
</organism>
<feature type="compositionally biased region" description="Low complexity" evidence="14">
    <location>
        <begin position="382"/>
        <end position="401"/>
    </location>
</feature>
<dbReference type="GO" id="GO:0023056">
    <property type="term" value="P:positive regulation of signaling"/>
    <property type="evidence" value="ECO:0007669"/>
    <property type="project" value="UniProtKB-ARBA"/>
</dbReference>